<proteinExistence type="predicted"/>
<gene>
    <name evidence="1" type="ORF">FCALED_LOCUS1531</name>
</gene>
<dbReference type="Proteomes" id="UP000789570">
    <property type="component" value="Unassembled WGS sequence"/>
</dbReference>
<evidence type="ECO:0000313" key="2">
    <source>
        <dbReference type="Proteomes" id="UP000789570"/>
    </source>
</evidence>
<evidence type="ECO:0000313" key="1">
    <source>
        <dbReference type="EMBL" id="CAG8456601.1"/>
    </source>
</evidence>
<sequence>MDNNNFAFTFNNLDSKEERTLNKLPVLPMTPSKPESFTRQLYFHLDLGFHGEDEQKGKESFQPISSAIKVKFLFGISIKLVKDKNNWIPIVGGIQEQSMSTGNQDRKRLITLRLDQDGNGNEITTLENYWCE</sequence>
<dbReference type="AlphaFoldDB" id="A0A9N8VI83"/>
<accession>A0A9N8VI83</accession>
<keyword evidence="2" id="KW-1185">Reference proteome</keyword>
<comment type="caution">
    <text evidence="1">The sequence shown here is derived from an EMBL/GenBank/DDBJ whole genome shotgun (WGS) entry which is preliminary data.</text>
</comment>
<protein>
    <submittedName>
        <fullName evidence="1">11836_t:CDS:1</fullName>
    </submittedName>
</protein>
<organism evidence="1 2">
    <name type="scientific">Funneliformis caledonium</name>
    <dbReference type="NCBI Taxonomy" id="1117310"/>
    <lineage>
        <taxon>Eukaryota</taxon>
        <taxon>Fungi</taxon>
        <taxon>Fungi incertae sedis</taxon>
        <taxon>Mucoromycota</taxon>
        <taxon>Glomeromycotina</taxon>
        <taxon>Glomeromycetes</taxon>
        <taxon>Glomerales</taxon>
        <taxon>Glomeraceae</taxon>
        <taxon>Funneliformis</taxon>
    </lineage>
</organism>
<name>A0A9N8VI83_9GLOM</name>
<reference evidence="1" key="1">
    <citation type="submission" date="2021-06" db="EMBL/GenBank/DDBJ databases">
        <authorList>
            <person name="Kallberg Y."/>
            <person name="Tangrot J."/>
            <person name="Rosling A."/>
        </authorList>
    </citation>
    <scope>NUCLEOTIDE SEQUENCE</scope>
    <source>
        <strain evidence="1">UK204</strain>
    </source>
</reference>
<dbReference type="EMBL" id="CAJVPQ010000201">
    <property type="protein sequence ID" value="CAG8456601.1"/>
    <property type="molecule type" value="Genomic_DNA"/>
</dbReference>